<dbReference type="SUPFAM" id="SSF52047">
    <property type="entry name" value="RNI-like"/>
    <property type="match status" value="1"/>
</dbReference>
<gene>
    <name evidence="1" type="ORF">F5147DRAFT_672893</name>
</gene>
<sequence length="542" mass="61114">MSILNADITHILINDLLSSNGGSPSALLTLASTSRFFRESCLPYLFSEVRWPHKSKADESGLRFFPEALWPYISIKIHRDFRRQGTFGWNGLTNGQNPTRLKWGTLDKDGNYVPHDLVKFNLAIAKMPKLSKVTLSCPFVIPRSLFQSLGLSRSLSAIIFIDTPLQIGITSISPVTLKQISLTPVGQTLRIGDGPTDPRFSDITYFIRDWRRKYRSQASWRQVQEIQASIVFVKTHAAHITHLELSGSLCSFGALARIDWPFLKTFALTGNAPVTEPYEPPAHVQLFNVLARMDALRDLRLLFAQSKAQEFHVLGRDDPPDPAHTAKLATLTDFAISNACKLGGILNHMSSLQRLAILAIVDLPRWPIALGQAEVDHVLADIAASTCELKHLRIIIEDKLTPNVCWSITSNCPHLQTLEIERCGYHDGKSVSSWQEFLEALSPLSALRDLRICMQFPEYDDVDEFESWRIVRKDCAKSLATGLKLLGKVGFEYRKRAGTHRYQDAWLDFEISRSKGGAIELCQLPAMWYPFPEVWESSRLPF</sequence>
<proteinExistence type="predicted"/>
<dbReference type="AlphaFoldDB" id="A0A9P7JY45"/>
<comment type="caution">
    <text evidence="1">The sequence shown here is derived from an EMBL/GenBank/DDBJ whole genome shotgun (WGS) entry which is preliminary data.</text>
</comment>
<dbReference type="InterPro" id="IPR032675">
    <property type="entry name" value="LRR_dom_sf"/>
</dbReference>
<organism evidence="1 2">
    <name type="scientific">Suillus discolor</name>
    <dbReference type="NCBI Taxonomy" id="1912936"/>
    <lineage>
        <taxon>Eukaryota</taxon>
        <taxon>Fungi</taxon>
        <taxon>Dikarya</taxon>
        <taxon>Basidiomycota</taxon>
        <taxon>Agaricomycotina</taxon>
        <taxon>Agaricomycetes</taxon>
        <taxon>Agaricomycetidae</taxon>
        <taxon>Boletales</taxon>
        <taxon>Suillineae</taxon>
        <taxon>Suillaceae</taxon>
        <taxon>Suillus</taxon>
    </lineage>
</organism>
<reference evidence="1" key="1">
    <citation type="journal article" date="2020" name="New Phytol.">
        <title>Comparative genomics reveals dynamic genome evolution in host specialist ectomycorrhizal fungi.</title>
        <authorList>
            <person name="Lofgren L.A."/>
            <person name="Nguyen N.H."/>
            <person name="Vilgalys R."/>
            <person name="Ruytinx J."/>
            <person name="Liao H.L."/>
            <person name="Branco S."/>
            <person name="Kuo A."/>
            <person name="LaButti K."/>
            <person name="Lipzen A."/>
            <person name="Andreopoulos W."/>
            <person name="Pangilinan J."/>
            <person name="Riley R."/>
            <person name="Hundley H."/>
            <person name="Na H."/>
            <person name="Barry K."/>
            <person name="Grigoriev I.V."/>
            <person name="Stajich J.E."/>
            <person name="Kennedy P.G."/>
        </authorList>
    </citation>
    <scope>NUCLEOTIDE SEQUENCE</scope>
    <source>
        <strain evidence="1">FC423</strain>
    </source>
</reference>
<dbReference type="OrthoDB" id="2747524at2759"/>
<evidence type="ECO:0000313" key="1">
    <source>
        <dbReference type="EMBL" id="KAG2116449.1"/>
    </source>
</evidence>
<dbReference type="EMBL" id="JABBWM010000006">
    <property type="protein sequence ID" value="KAG2116449.1"/>
    <property type="molecule type" value="Genomic_DNA"/>
</dbReference>
<evidence type="ECO:0000313" key="2">
    <source>
        <dbReference type="Proteomes" id="UP000823399"/>
    </source>
</evidence>
<name>A0A9P7JY45_9AGAM</name>
<dbReference type="Gene3D" id="3.80.10.10">
    <property type="entry name" value="Ribonuclease Inhibitor"/>
    <property type="match status" value="1"/>
</dbReference>
<protein>
    <submittedName>
        <fullName evidence="1">Uncharacterized protein</fullName>
    </submittedName>
</protein>
<keyword evidence="2" id="KW-1185">Reference proteome</keyword>
<dbReference type="RefSeq" id="XP_041297548.1">
    <property type="nucleotide sequence ID" value="XM_041435694.1"/>
</dbReference>
<dbReference type="Proteomes" id="UP000823399">
    <property type="component" value="Unassembled WGS sequence"/>
</dbReference>
<accession>A0A9P7JY45</accession>
<dbReference type="GeneID" id="64697953"/>